<gene>
    <name evidence="2" type="ORF">BBD32_19295</name>
</gene>
<proteinExistence type="predicted"/>
<feature type="domain" description="DUF6876" evidence="1">
    <location>
        <begin position="12"/>
        <end position="116"/>
    </location>
</feature>
<evidence type="ECO:0000313" key="3">
    <source>
        <dbReference type="Proteomes" id="UP000190848"/>
    </source>
</evidence>
<dbReference type="InterPro" id="IPR049241">
    <property type="entry name" value="DUF6876"/>
</dbReference>
<accession>A0AAU8VKY8</accession>
<evidence type="ECO:0000313" key="2">
    <source>
        <dbReference type="EMBL" id="AQX03691.1"/>
    </source>
</evidence>
<organism evidence="2 3">
    <name type="scientific">Elizabethkingia anophelis</name>
    <dbReference type="NCBI Taxonomy" id="1117645"/>
    <lineage>
        <taxon>Bacteria</taxon>
        <taxon>Pseudomonadati</taxon>
        <taxon>Bacteroidota</taxon>
        <taxon>Flavobacteriia</taxon>
        <taxon>Flavobacteriales</taxon>
        <taxon>Weeksellaceae</taxon>
        <taxon>Elizabethkingia</taxon>
    </lineage>
</organism>
<keyword evidence="2" id="KW-0614">Plasmid</keyword>
<dbReference type="EMBL" id="CP016375">
    <property type="protein sequence ID" value="AQX03691.1"/>
    <property type="molecule type" value="Genomic_DNA"/>
</dbReference>
<dbReference type="RefSeq" id="WP_078396975.1">
    <property type="nucleotide sequence ID" value="NZ_CP016375.1"/>
</dbReference>
<name>A0AAU8VKY8_9FLAO</name>
<dbReference type="AlphaFoldDB" id="A0AAU8VKY8"/>
<dbReference type="Pfam" id="PF21781">
    <property type="entry name" value="DUF6876"/>
    <property type="match status" value="1"/>
</dbReference>
<geneLocation type="plasmid" evidence="2 3">
    <name>unnamed</name>
</geneLocation>
<evidence type="ECO:0000259" key="1">
    <source>
        <dbReference type="Pfam" id="PF21781"/>
    </source>
</evidence>
<reference evidence="2 3" key="1">
    <citation type="submission" date="2016-07" db="EMBL/GenBank/DDBJ databases">
        <title>Revisiting the taxonomy of the Elizabethkingia Genus using Whole-Genome Sequencing, Optical Mapping, and MALDI-TOF, along with proposal of three novel Elizabethkingia species: Elizabethkingia bruuniana sp. nov., Elizabethkingia ursingii sp. nov., and Elizabethkingia occulta sp. nov.</title>
        <authorList>
            <person name="Nicholson A.C."/>
        </authorList>
    </citation>
    <scope>NUCLEOTIDE SEQUENCE [LARGE SCALE GENOMIC DNA]</scope>
    <source>
        <strain evidence="2 3">F3201</strain>
        <plasmid evidence="2 3">unnamed</plasmid>
    </source>
</reference>
<dbReference type="Proteomes" id="UP000190848">
    <property type="component" value="Plasmid unnamed"/>
</dbReference>
<protein>
    <recommendedName>
        <fullName evidence="1">DUF6876 domain-containing protein</fullName>
    </recommendedName>
</protein>
<sequence length="118" mass="14031">MPKIKVNSANKNFIRSHSKWELYRFLDINITIGVKQLIDECDDIRKMIFSIRSNQKNIPIVEKFQIWNLKRLEPKICHFSLICDNGKGKILFSEVIDIFDFKYDELKLYSFGEIVVFP</sequence>